<dbReference type="KEGG" id="spue:AB5L97_07035"/>
<name>A0AB39L728_9MICC</name>
<proteinExistence type="predicted"/>
<evidence type="ECO:0000313" key="1">
    <source>
        <dbReference type="EMBL" id="XDP46753.1"/>
    </source>
</evidence>
<accession>A0AB39L728</accession>
<sequence>MGGPFTGAGAQLGFGTIAREALLLPESEWPVMVEAIVRQLIGAGVQGSAVRGSLGYAGPALRERLFPRFVAPERMPPDAWTEEYTYARRVGGLPLIMAIRREQTSMYVADRHLAKAGGLESAWEAAEENLFSADLGRPEAFVKDGSAVFLLESDHPRQASWLAYPERLMERLGMDPGPLGVFFSVPALRMITFSEVSEETTVEGVISMLEVNAILAKGEVAPLSRHLYWWRPGGEVMAATEFEHGQPVLTLPKSVMEAIAGHGSGAEQVA</sequence>
<protein>
    <submittedName>
        <fullName evidence="1">Uncharacterized protein</fullName>
    </submittedName>
</protein>
<reference evidence="1" key="1">
    <citation type="submission" date="2024-07" db="EMBL/GenBank/DDBJ databases">
        <authorList>
            <person name="fu j."/>
        </authorList>
    </citation>
    <scope>NUCLEOTIDE SEQUENCE</scope>
    <source>
        <strain evidence="1">P10A9</strain>
    </source>
</reference>
<gene>
    <name evidence="1" type="ORF">AB5L97_07035</name>
</gene>
<dbReference type="AlphaFoldDB" id="A0AB39L728"/>
<dbReference type="RefSeq" id="WP_369047007.1">
    <property type="nucleotide sequence ID" value="NZ_CP163302.1"/>
</dbReference>
<dbReference type="EMBL" id="CP163302">
    <property type="protein sequence ID" value="XDP46753.1"/>
    <property type="molecule type" value="Genomic_DNA"/>
</dbReference>
<organism evidence="1">
    <name type="scientific">Sinomonas puerhi</name>
    <dbReference type="NCBI Taxonomy" id="3238584"/>
    <lineage>
        <taxon>Bacteria</taxon>
        <taxon>Bacillati</taxon>
        <taxon>Actinomycetota</taxon>
        <taxon>Actinomycetes</taxon>
        <taxon>Micrococcales</taxon>
        <taxon>Micrococcaceae</taxon>
        <taxon>Sinomonas</taxon>
    </lineage>
</organism>